<dbReference type="InterPro" id="IPR013830">
    <property type="entry name" value="SGNH_hydro"/>
</dbReference>
<dbReference type="InterPro" id="IPR051532">
    <property type="entry name" value="Ester_Hydrolysis_Enzymes"/>
</dbReference>
<keyword evidence="3" id="KW-1185">Reference proteome</keyword>
<dbReference type="eggNOG" id="COG2755">
    <property type="taxonomic scope" value="Bacteria"/>
</dbReference>
<dbReference type="Pfam" id="PF13472">
    <property type="entry name" value="Lipase_GDSL_2"/>
    <property type="match status" value="1"/>
</dbReference>
<dbReference type="KEGG" id="tol:TOL_0248"/>
<dbReference type="PATRIC" id="fig|1298593.3.peg.244"/>
<feature type="domain" description="SGNH hydrolase-type esterase" evidence="1">
    <location>
        <begin position="74"/>
        <end position="234"/>
    </location>
</feature>
<evidence type="ECO:0000259" key="1">
    <source>
        <dbReference type="Pfam" id="PF13472"/>
    </source>
</evidence>
<proteinExistence type="predicted"/>
<dbReference type="Proteomes" id="UP000011866">
    <property type="component" value="Chromosome"/>
</dbReference>
<protein>
    <submittedName>
        <fullName evidence="2">Arylesterase</fullName>
    </submittedName>
</protein>
<dbReference type="STRING" id="187493.CN03_01790"/>
<name>M5DMV1_9GAMM</name>
<dbReference type="SUPFAM" id="SSF52266">
    <property type="entry name" value="SGNH hydrolase"/>
    <property type="match status" value="1"/>
</dbReference>
<dbReference type="EMBL" id="HF680312">
    <property type="protein sequence ID" value="CCU70696.1"/>
    <property type="molecule type" value="Genomic_DNA"/>
</dbReference>
<dbReference type="CDD" id="cd01822">
    <property type="entry name" value="Lysophospholipase_L1_like"/>
    <property type="match status" value="1"/>
</dbReference>
<reference evidence="2 3" key="1">
    <citation type="journal article" date="2013" name="Genome Announc.">
        <title>Genome Sequence of Thalassolituus oleivorans MIL-1 (DSM 14913T).</title>
        <authorList>
            <person name="Golyshin P.N."/>
            <person name="Werner J."/>
            <person name="Chernikova T.N."/>
            <person name="Tran H."/>
            <person name="Ferrer M."/>
            <person name="Yakimov M.M."/>
            <person name="Teeling H."/>
            <person name="Golyshina O.V."/>
        </authorList>
    </citation>
    <scope>NUCLEOTIDE SEQUENCE [LARGE SCALE GENOMIC DNA]</scope>
    <source>
        <strain evidence="2 3">MIL-1</strain>
    </source>
</reference>
<dbReference type="HOGENOM" id="CLU_051180_3_0_6"/>
<dbReference type="InterPro" id="IPR036514">
    <property type="entry name" value="SGNH_hydro_sf"/>
</dbReference>
<dbReference type="Gene3D" id="3.40.50.1110">
    <property type="entry name" value="SGNH hydrolase"/>
    <property type="match status" value="1"/>
</dbReference>
<accession>M5DMV1</accession>
<dbReference type="GO" id="GO:0004622">
    <property type="term" value="F:phosphatidylcholine lysophospholipase activity"/>
    <property type="evidence" value="ECO:0007669"/>
    <property type="project" value="TreeGrafter"/>
</dbReference>
<gene>
    <name evidence="2" type="ORF">TOL_0248</name>
</gene>
<dbReference type="PANTHER" id="PTHR30383">
    <property type="entry name" value="THIOESTERASE 1/PROTEASE 1/LYSOPHOSPHOLIPASE L1"/>
    <property type="match status" value="1"/>
</dbReference>
<evidence type="ECO:0000313" key="3">
    <source>
        <dbReference type="Proteomes" id="UP000011866"/>
    </source>
</evidence>
<organism evidence="2 3">
    <name type="scientific">Thalassolituus oleivorans MIL-1</name>
    <dbReference type="NCBI Taxonomy" id="1298593"/>
    <lineage>
        <taxon>Bacteria</taxon>
        <taxon>Pseudomonadati</taxon>
        <taxon>Pseudomonadota</taxon>
        <taxon>Gammaproteobacteria</taxon>
        <taxon>Oceanospirillales</taxon>
        <taxon>Oceanospirillaceae</taxon>
        <taxon>Thalassolituus</taxon>
    </lineage>
</organism>
<sequence length="255" mass="27067">MAIASPALISKLTPFRIVSACPPVSTVLVRALTDKEVATLLRSTPLIKLGFLIGLLLNLAVFASSSRAEPTIVVVGDSISAGFGVPLQQGWLHLLEQRLQQQVPELKVVNAGVSGDTTSGGANRLPDLIETYSPELVVIELGGNDGLRGTPVKLIQRNLISMIEAAQGSGADVLLVGMQIPPNYGPRYAEALGQLYPTLAEQYKTMLLPFELLAKISTAPGMMQDDGIHPSAAAQPLLADLLAKPIEDWLTSRSN</sequence>
<dbReference type="PANTHER" id="PTHR30383:SF24">
    <property type="entry name" value="THIOESTERASE 1_PROTEASE 1_LYSOPHOSPHOLIPASE L1"/>
    <property type="match status" value="1"/>
</dbReference>
<evidence type="ECO:0000313" key="2">
    <source>
        <dbReference type="EMBL" id="CCU70696.1"/>
    </source>
</evidence>
<dbReference type="AlphaFoldDB" id="M5DMV1"/>